<gene>
    <name evidence="2" type="ORF">GCM10022236_42740</name>
</gene>
<feature type="compositionally biased region" description="Basic and acidic residues" evidence="1">
    <location>
        <begin position="61"/>
        <end position="83"/>
    </location>
</feature>
<keyword evidence="3" id="KW-1185">Reference proteome</keyword>
<evidence type="ECO:0000313" key="3">
    <source>
        <dbReference type="Proteomes" id="UP001501490"/>
    </source>
</evidence>
<organism evidence="2 3">
    <name type="scientific">Microlunatus ginsengisoli</name>
    <dbReference type="NCBI Taxonomy" id="363863"/>
    <lineage>
        <taxon>Bacteria</taxon>
        <taxon>Bacillati</taxon>
        <taxon>Actinomycetota</taxon>
        <taxon>Actinomycetes</taxon>
        <taxon>Propionibacteriales</taxon>
        <taxon>Propionibacteriaceae</taxon>
        <taxon>Microlunatus</taxon>
    </lineage>
</organism>
<dbReference type="Proteomes" id="UP001501490">
    <property type="component" value="Unassembled WGS sequence"/>
</dbReference>
<dbReference type="EMBL" id="BAABAB010000036">
    <property type="protein sequence ID" value="GAA3635538.1"/>
    <property type="molecule type" value="Genomic_DNA"/>
</dbReference>
<sequence>MTTAPESHGAASSATIVRQVHERLTSAAATLRPSADEHDRSANTESEHDNDRLSSQTADTRVQHSRGEDLRRGVRPDDSERER</sequence>
<evidence type="ECO:0000313" key="2">
    <source>
        <dbReference type="EMBL" id="GAA3635538.1"/>
    </source>
</evidence>
<reference evidence="3" key="1">
    <citation type="journal article" date="2019" name="Int. J. Syst. Evol. Microbiol.">
        <title>The Global Catalogue of Microorganisms (GCM) 10K type strain sequencing project: providing services to taxonomists for standard genome sequencing and annotation.</title>
        <authorList>
            <consortium name="The Broad Institute Genomics Platform"/>
            <consortium name="The Broad Institute Genome Sequencing Center for Infectious Disease"/>
            <person name="Wu L."/>
            <person name="Ma J."/>
        </authorList>
    </citation>
    <scope>NUCLEOTIDE SEQUENCE [LARGE SCALE GENOMIC DNA]</scope>
    <source>
        <strain evidence="3">JCM 16929</strain>
    </source>
</reference>
<protein>
    <submittedName>
        <fullName evidence="2">Uncharacterized protein</fullName>
    </submittedName>
</protein>
<comment type="caution">
    <text evidence="2">The sequence shown here is derived from an EMBL/GenBank/DDBJ whole genome shotgun (WGS) entry which is preliminary data.</text>
</comment>
<feature type="compositionally biased region" description="Basic and acidic residues" evidence="1">
    <location>
        <begin position="34"/>
        <end position="52"/>
    </location>
</feature>
<name>A0ABP7ALH4_9ACTN</name>
<proteinExistence type="predicted"/>
<evidence type="ECO:0000256" key="1">
    <source>
        <dbReference type="SAM" id="MobiDB-lite"/>
    </source>
</evidence>
<feature type="compositionally biased region" description="Polar residues" evidence="1">
    <location>
        <begin position="1"/>
        <end position="16"/>
    </location>
</feature>
<accession>A0ABP7ALH4</accession>
<dbReference type="RefSeq" id="WP_344808394.1">
    <property type="nucleotide sequence ID" value="NZ_BAABAB010000036.1"/>
</dbReference>
<feature type="region of interest" description="Disordered" evidence="1">
    <location>
        <begin position="1"/>
        <end position="83"/>
    </location>
</feature>